<evidence type="ECO:0000313" key="2">
    <source>
        <dbReference type="Proteomes" id="UP000299102"/>
    </source>
</evidence>
<dbReference type="AlphaFoldDB" id="A0A4C1SNK9"/>
<reference evidence="1 2" key="1">
    <citation type="journal article" date="2019" name="Commun. Biol.">
        <title>The bagworm genome reveals a unique fibroin gene that provides high tensile strength.</title>
        <authorList>
            <person name="Kono N."/>
            <person name="Nakamura H."/>
            <person name="Ohtoshi R."/>
            <person name="Tomita M."/>
            <person name="Numata K."/>
            <person name="Arakawa K."/>
        </authorList>
    </citation>
    <scope>NUCLEOTIDE SEQUENCE [LARGE SCALE GENOMIC DNA]</scope>
</reference>
<protein>
    <submittedName>
        <fullName evidence="1">Uncharacterized protein</fullName>
    </submittedName>
</protein>
<sequence>MGDNHCVYRQQCLNRRQFSHGIAQMGTGITGKASYASLSASIGSISFCLHTPAAVWRYESGSVSFCAPQRVSFTSARLTGCDKFTLRYSLTCT</sequence>
<evidence type="ECO:0000313" key="1">
    <source>
        <dbReference type="EMBL" id="GBP03575.1"/>
    </source>
</evidence>
<dbReference type="Proteomes" id="UP000299102">
    <property type="component" value="Unassembled WGS sequence"/>
</dbReference>
<gene>
    <name evidence="1" type="ORF">EVAR_101256_1</name>
</gene>
<accession>A0A4C1SNK9</accession>
<comment type="caution">
    <text evidence="1">The sequence shown here is derived from an EMBL/GenBank/DDBJ whole genome shotgun (WGS) entry which is preliminary data.</text>
</comment>
<name>A0A4C1SNK9_EUMVA</name>
<organism evidence="1 2">
    <name type="scientific">Eumeta variegata</name>
    <name type="common">Bagworm moth</name>
    <name type="synonym">Eumeta japonica</name>
    <dbReference type="NCBI Taxonomy" id="151549"/>
    <lineage>
        <taxon>Eukaryota</taxon>
        <taxon>Metazoa</taxon>
        <taxon>Ecdysozoa</taxon>
        <taxon>Arthropoda</taxon>
        <taxon>Hexapoda</taxon>
        <taxon>Insecta</taxon>
        <taxon>Pterygota</taxon>
        <taxon>Neoptera</taxon>
        <taxon>Endopterygota</taxon>
        <taxon>Lepidoptera</taxon>
        <taxon>Glossata</taxon>
        <taxon>Ditrysia</taxon>
        <taxon>Tineoidea</taxon>
        <taxon>Psychidae</taxon>
        <taxon>Oiketicinae</taxon>
        <taxon>Eumeta</taxon>
    </lineage>
</organism>
<keyword evidence="2" id="KW-1185">Reference proteome</keyword>
<dbReference type="EMBL" id="BGZK01003670">
    <property type="protein sequence ID" value="GBP03575.1"/>
    <property type="molecule type" value="Genomic_DNA"/>
</dbReference>
<proteinExistence type="predicted"/>